<gene>
    <name evidence="2" type="ORF">EYF80_036368</name>
</gene>
<comment type="caution">
    <text evidence="2">The sequence shown here is derived from an EMBL/GenBank/DDBJ whole genome shotgun (WGS) entry which is preliminary data.</text>
</comment>
<evidence type="ECO:0000313" key="2">
    <source>
        <dbReference type="EMBL" id="TNN53458.1"/>
    </source>
</evidence>
<accession>A0A4Z2GIU3</accession>
<organism evidence="2 3">
    <name type="scientific">Liparis tanakae</name>
    <name type="common">Tanaka's snailfish</name>
    <dbReference type="NCBI Taxonomy" id="230148"/>
    <lineage>
        <taxon>Eukaryota</taxon>
        <taxon>Metazoa</taxon>
        <taxon>Chordata</taxon>
        <taxon>Craniata</taxon>
        <taxon>Vertebrata</taxon>
        <taxon>Euteleostomi</taxon>
        <taxon>Actinopterygii</taxon>
        <taxon>Neopterygii</taxon>
        <taxon>Teleostei</taxon>
        <taxon>Neoteleostei</taxon>
        <taxon>Acanthomorphata</taxon>
        <taxon>Eupercaria</taxon>
        <taxon>Perciformes</taxon>
        <taxon>Cottioidei</taxon>
        <taxon>Cottales</taxon>
        <taxon>Liparidae</taxon>
        <taxon>Liparis</taxon>
    </lineage>
</organism>
<proteinExistence type="predicted"/>
<evidence type="ECO:0000313" key="3">
    <source>
        <dbReference type="Proteomes" id="UP000314294"/>
    </source>
</evidence>
<evidence type="ECO:0000256" key="1">
    <source>
        <dbReference type="SAM" id="MobiDB-lite"/>
    </source>
</evidence>
<sequence>MTYLIAEDLDLAGGAVQQLVGPGAEVVRVDLQVERKTFDPFLGREVRAERVDADPVWWPRPRLWATACSPAHASGPQLVAPPTPLGPGAACISGGGGSPRRCDRRLGAKHISGIPPLPPRHSFSSSPPFSTFPLFSSKSSTCSGPSPVYGNVRCLCFCEEHTDVDDPLLGGGLTCVPVVPEAELHFWALVVLEHGHDHGLRRGKETGKGGGERRRGKERIRDVGRAEWNSFTGQELPLRIIQRDNRRCVTVTHLDLGGGEAGAAVHALQRDGVELAFVQVHHGQLAGLVGGGQRSAQGELELVPEPLCRRRGGIGARVHRAGLVVGEGVAVSEVVGAELGSEAFCLDPKASCRWLRGTPSERIFITLADASNETSSLALAADSLQTACRQPADSLRKYTSDGFCSYLQKVVRGVWGKPDKAR</sequence>
<dbReference type="AlphaFoldDB" id="A0A4Z2GIU3"/>
<protein>
    <submittedName>
        <fullName evidence="2">Uncharacterized protein</fullName>
    </submittedName>
</protein>
<reference evidence="2 3" key="1">
    <citation type="submission" date="2019-03" db="EMBL/GenBank/DDBJ databases">
        <title>First draft genome of Liparis tanakae, snailfish: a comprehensive survey of snailfish specific genes.</title>
        <authorList>
            <person name="Kim W."/>
            <person name="Song I."/>
            <person name="Jeong J.-H."/>
            <person name="Kim D."/>
            <person name="Kim S."/>
            <person name="Ryu S."/>
            <person name="Song J.Y."/>
            <person name="Lee S.K."/>
        </authorList>
    </citation>
    <scope>NUCLEOTIDE SEQUENCE [LARGE SCALE GENOMIC DNA]</scope>
    <source>
        <tissue evidence="2">Muscle</tissue>
    </source>
</reference>
<keyword evidence="3" id="KW-1185">Reference proteome</keyword>
<dbReference type="EMBL" id="SRLO01000516">
    <property type="protein sequence ID" value="TNN53458.1"/>
    <property type="molecule type" value="Genomic_DNA"/>
</dbReference>
<feature type="region of interest" description="Disordered" evidence="1">
    <location>
        <begin position="199"/>
        <end position="219"/>
    </location>
</feature>
<name>A0A4Z2GIU3_9TELE</name>
<dbReference type="Proteomes" id="UP000314294">
    <property type="component" value="Unassembled WGS sequence"/>
</dbReference>